<dbReference type="EMBL" id="MN740557">
    <property type="protein sequence ID" value="QHU33427.1"/>
    <property type="molecule type" value="Genomic_DNA"/>
</dbReference>
<keyword evidence="1" id="KW-0472">Membrane</keyword>
<accession>A0A6C0LS57</accession>
<keyword evidence="1" id="KW-1133">Transmembrane helix</keyword>
<evidence type="ECO:0000256" key="1">
    <source>
        <dbReference type="SAM" id="Phobius"/>
    </source>
</evidence>
<keyword evidence="1" id="KW-0812">Transmembrane</keyword>
<dbReference type="AlphaFoldDB" id="A0A6C0LS57"/>
<evidence type="ECO:0000313" key="2">
    <source>
        <dbReference type="EMBL" id="QHU33427.1"/>
    </source>
</evidence>
<reference evidence="2" key="1">
    <citation type="journal article" date="2020" name="Nature">
        <title>Giant virus diversity and host interactions through global metagenomics.</title>
        <authorList>
            <person name="Schulz F."/>
            <person name="Roux S."/>
            <person name="Paez-Espino D."/>
            <person name="Jungbluth S."/>
            <person name="Walsh D.A."/>
            <person name="Denef V.J."/>
            <person name="McMahon K.D."/>
            <person name="Konstantinidis K.T."/>
            <person name="Eloe-Fadrosh E.A."/>
            <person name="Kyrpides N.C."/>
            <person name="Woyke T."/>
        </authorList>
    </citation>
    <scope>NUCLEOTIDE SEQUENCE</scope>
    <source>
        <strain evidence="2">GVMAG-S-1016704-121</strain>
    </source>
</reference>
<name>A0A6C0LS57_9ZZZZ</name>
<dbReference type="Gene3D" id="3.90.1480.10">
    <property type="entry name" value="Alpha-2,3-sialyltransferase"/>
    <property type="match status" value="1"/>
</dbReference>
<feature type="transmembrane region" description="Helical" evidence="1">
    <location>
        <begin position="7"/>
        <end position="24"/>
    </location>
</feature>
<protein>
    <submittedName>
        <fullName evidence="2">Uncharacterized protein</fullName>
    </submittedName>
</protein>
<organism evidence="2">
    <name type="scientific">viral metagenome</name>
    <dbReference type="NCBI Taxonomy" id="1070528"/>
    <lineage>
        <taxon>unclassified sequences</taxon>
        <taxon>metagenomes</taxon>
        <taxon>organismal metagenomes</taxon>
    </lineage>
</organism>
<sequence length="311" mass="36037">MHTQNACCICTMCMFFICMFHIMHTSDNKLCANITQYQIEDGDNGMLFLSRIKKNNIALVVGTGESVNSINYIQSHILMNIADIWGLNHFFFHDYIIPLVYHVEMASLGKYGNTLLWNYFRKYKKHLYNSTTFITPSSMKHNLENTLCHDPLPRAILSYTLKDYFADHAGCTQERVSTLSRRNMFTNTNNVDSYCSATITRVIGLLIRLRYKHIAFIGVDLTSTTHFYSHHPYLKGNTKKFETMIRNKDIKRYNSSIHATGARGVHLLINRAAQIFTNIEFYNMAPTSKLANMSHITTLTIDRFIRKYYIS</sequence>
<proteinExistence type="predicted"/>